<organism evidence="3 4">
    <name type="scientific">Salinivirga cyanobacteriivorans</name>
    <dbReference type="NCBI Taxonomy" id="1307839"/>
    <lineage>
        <taxon>Bacteria</taxon>
        <taxon>Pseudomonadati</taxon>
        <taxon>Bacteroidota</taxon>
        <taxon>Bacteroidia</taxon>
        <taxon>Bacteroidales</taxon>
        <taxon>Salinivirgaceae</taxon>
        <taxon>Salinivirga</taxon>
    </lineage>
</organism>
<accession>A0A0S2HUU8</accession>
<dbReference type="KEGG" id="blq:L21SP5_00125"/>
<dbReference type="PROSITE" id="PS51257">
    <property type="entry name" value="PROKAR_LIPOPROTEIN"/>
    <property type="match status" value="1"/>
</dbReference>
<dbReference type="Gene3D" id="1.20.58.1690">
    <property type="match status" value="1"/>
</dbReference>
<dbReference type="InterPro" id="IPR038434">
    <property type="entry name" value="YARHG_sf"/>
</dbReference>
<dbReference type="SMART" id="SM01324">
    <property type="entry name" value="YARHG"/>
    <property type="match status" value="1"/>
</dbReference>
<evidence type="ECO:0000259" key="2">
    <source>
        <dbReference type="SMART" id="SM01324"/>
    </source>
</evidence>
<sequence precursor="true">MRTIVFIFLMTLVGCNQAQNKLDELINPTEINRTRFVGTVNNTPIYQNSETGDLYKLIENPNEISGTYYYKLFQKGKRGFNESNISKSTQYIFDDYIVSFIAIRSSSKPYTYKNEVYLEYPGGEVFLAPYQLFDYCIDTKTNYLFFKKSDIDSEHPKYTDGDYIAQKIWYVDLNEANPKPKQLPIRGFGMEIIDDYLYFYDYYNKVAYDSKYNLYRVKIGEWENAEMVFRQTYSKGYIYPDQELLFARIILNHKGVNIIYNTETHSYARLDENDIYNTGHKIENTSSTAGASFYSEKYDAAFWKGKTRLHYITKLPDKYPHKFREVRGVLEDGTNGIHYQGYESFDDLPQKVDLRLPIDEREKMYNFPRPPKPFTGTFITDELMYNATKEELGKLSSTTLRLLRNAFFARLGYSFESEDLQEFFMQFNWYENSLDRKKLTNNEIIVPPQDKKRVELIMGVEQGK</sequence>
<protein>
    <recommendedName>
        <fullName evidence="2">YARHG domain-containing protein</fullName>
    </recommendedName>
</protein>
<keyword evidence="1" id="KW-0732">Signal</keyword>
<proteinExistence type="predicted"/>
<dbReference type="Proteomes" id="UP000064893">
    <property type="component" value="Chromosome"/>
</dbReference>
<evidence type="ECO:0000256" key="1">
    <source>
        <dbReference type="SAM" id="SignalP"/>
    </source>
</evidence>
<evidence type="ECO:0000313" key="4">
    <source>
        <dbReference type="Proteomes" id="UP000064893"/>
    </source>
</evidence>
<dbReference type="RefSeq" id="WP_057951432.1">
    <property type="nucleotide sequence ID" value="NZ_CP013118.1"/>
</dbReference>
<feature type="chain" id="PRO_5006599111" description="YARHG domain-containing protein" evidence="1">
    <location>
        <begin position="19"/>
        <end position="464"/>
    </location>
</feature>
<gene>
    <name evidence="3" type="ORF">L21SP5_00125</name>
</gene>
<dbReference type="OrthoDB" id="353549at2"/>
<name>A0A0S2HUU8_9BACT</name>
<keyword evidence="4" id="KW-1185">Reference proteome</keyword>
<dbReference type="InterPro" id="IPR025582">
    <property type="entry name" value="YARHG_dom"/>
</dbReference>
<feature type="domain" description="YARHG" evidence="2">
    <location>
        <begin position="375"/>
        <end position="462"/>
    </location>
</feature>
<dbReference type="STRING" id="1307839.L21SP5_00125"/>
<dbReference type="EMBL" id="CP013118">
    <property type="protein sequence ID" value="ALO13807.1"/>
    <property type="molecule type" value="Genomic_DNA"/>
</dbReference>
<dbReference type="Pfam" id="PF13308">
    <property type="entry name" value="YARHG"/>
    <property type="match status" value="1"/>
</dbReference>
<reference evidence="3 4" key="1">
    <citation type="submission" date="2015-11" db="EMBL/GenBank/DDBJ databases">
        <title>Description and complete genome sequence of a novel strain predominating in hypersaline microbial mats and representing a new family of the Bacteriodetes phylum.</title>
        <authorList>
            <person name="Spring S."/>
            <person name="Bunk B."/>
            <person name="Sproer C."/>
            <person name="Klenk H.-P."/>
        </authorList>
    </citation>
    <scope>NUCLEOTIDE SEQUENCE [LARGE SCALE GENOMIC DNA]</scope>
    <source>
        <strain evidence="3 4">L21-Spi-D4</strain>
    </source>
</reference>
<feature type="signal peptide" evidence="1">
    <location>
        <begin position="1"/>
        <end position="18"/>
    </location>
</feature>
<dbReference type="AlphaFoldDB" id="A0A0S2HUU8"/>
<evidence type="ECO:0000313" key="3">
    <source>
        <dbReference type="EMBL" id="ALO13807.1"/>
    </source>
</evidence>